<dbReference type="Pfam" id="PF00356">
    <property type="entry name" value="LacI"/>
    <property type="match status" value="1"/>
</dbReference>
<dbReference type="Gene3D" id="1.10.260.40">
    <property type="entry name" value="lambda repressor-like DNA-binding domains"/>
    <property type="match status" value="1"/>
</dbReference>
<accession>A0ABU1IL52</accession>
<dbReference type="PROSITE" id="PS00356">
    <property type="entry name" value="HTH_LACI_1"/>
    <property type="match status" value="1"/>
</dbReference>
<protein>
    <submittedName>
        <fullName evidence="6">LacI family transcriptional regulator</fullName>
    </submittedName>
</protein>
<evidence type="ECO:0000256" key="3">
    <source>
        <dbReference type="ARBA" id="ARBA00023125"/>
    </source>
</evidence>
<comment type="caution">
    <text evidence="6">The sequence shown here is derived from an EMBL/GenBank/DDBJ whole genome shotgun (WGS) entry which is preliminary data.</text>
</comment>
<dbReference type="Pfam" id="PF13377">
    <property type="entry name" value="Peripla_BP_3"/>
    <property type="match status" value="1"/>
</dbReference>
<keyword evidence="1" id="KW-0678">Repressor</keyword>
<reference evidence="6 7" key="1">
    <citation type="submission" date="2023-07" db="EMBL/GenBank/DDBJ databases">
        <title>Genomic Encyclopedia of Type Strains, Phase IV (KMG-IV): sequencing the most valuable type-strain genomes for metagenomic binning, comparative biology and taxonomic classification.</title>
        <authorList>
            <person name="Goeker M."/>
        </authorList>
    </citation>
    <scope>NUCLEOTIDE SEQUENCE [LARGE SCALE GENOMIC DNA]</scope>
    <source>
        <strain evidence="6 7">DSM 45903</strain>
    </source>
</reference>
<dbReference type="PROSITE" id="PS50932">
    <property type="entry name" value="HTH_LACI_2"/>
    <property type="match status" value="1"/>
</dbReference>
<evidence type="ECO:0000256" key="2">
    <source>
        <dbReference type="ARBA" id="ARBA00023015"/>
    </source>
</evidence>
<gene>
    <name evidence="6" type="ORF">JOE21_001424</name>
</gene>
<dbReference type="SMART" id="SM00354">
    <property type="entry name" value="HTH_LACI"/>
    <property type="match status" value="1"/>
</dbReference>
<proteinExistence type="predicted"/>
<dbReference type="CDD" id="cd01392">
    <property type="entry name" value="HTH_LacI"/>
    <property type="match status" value="1"/>
</dbReference>
<name>A0ABU1IL52_9BACL</name>
<dbReference type="InterPro" id="IPR046335">
    <property type="entry name" value="LacI/GalR-like_sensor"/>
</dbReference>
<keyword evidence="2" id="KW-0805">Transcription regulation</keyword>
<dbReference type="SUPFAM" id="SSF53822">
    <property type="entry name" value="Periplasmic binding protein-like I"/>
    <property type="match status" value="1"/>
</dbReference>
<evidence type="ECO:0000313" key="7">
    <source>
        <dbReference type="Proteomes" id="UP001185012"/>
    </source>
</evidence>
<feature type="domain" description="HTH lacI-type" evidence="5">
    <location>
        <begin position="2"/>
        <end position="56"/>
    </location>
</feature>
<dbReference type="InterPro" id="IPR010982">
    <property type="entry name" value="Lambda_DNA-bd_dom_sf"/>
</dbReference>
<keyword evidence="4" id="KW-0804">Transcription</keyword>
<organism evidence="6 7">
    <name type="scientific">Desmospora profundinema</name>
    <dbReference type="NCBI Taxonomy" id="1571184"/>
    <lineage>
        <taxon>Bacteria</taxon>
        <taxon>Bacillati</taxon>
        <taxon>Bacillota</taxon>
        <taxon>Bacilli</taxon>
        <taxon>Bacillales</taxon>
        <taxon>Thermoactinomycetaceae</taxon>
        <taxon>Desmospora</taxon>
    </lineage>
</organism>
<dbReference type="InterPro" id="IPR028082">
    <property type="entry name" value="Peripla_BP_I"/>
</dbReference>
<dbReference type="SUPFAM" id="SSF47413">
    <property type="entry name" value="lambda repressor-like DNA-binding domains"/>
    <property type="match status" value="1"/>
</dbReference>
<dbReference type="RefSeq" id="WP_309864113.1">
    <property type="nucleotide sequence ID" value="NZ_JAVDQG010000003.1"/>
</dbReference>
<dbReference type="PANTHER" id="PTHR30146:SF95">
    <property type="entry name" value="RIBOSE OPERON REPRESSOR"/>
    <property type="match status" value="1"/>
</dbReference>
<sequence>MTTIRDVAKMAGVSVATVSRVINQINDVNKETENRVLRALRDLNYEPSTLSEGLGAEITATIAVILPDIVNPFFAELARAVEDTARAHRLTVIFCNSDDQGAKEKTYIEVLEMKTIDGILFASNILEGGAIDMMREKGIPFVLIDRAPKKGRCSVVRSKNAAGARMAVHHLIKGGCRKVAHIAGPQEFITARERQQGYLDVVGEADWFHPGLIVPGHFTIQGGKGAARALREHFPDVDGIFAGNDLMAVGALKALVRMGVNVPKEMALCGFDGVSVTEMTEPELTTIAQPIYEMGEAAVLELIKQMQGERGEDSVRELDVRLIERGSTRWRKE</sequence>
<dbReference type="PANTHER" id="PTHR30146">
    <property type="entry name" value="LACI-RELATED TRANSCRIPTIONAL REPRESSOR"/>
    <property type="match status" value="1"/>
</dbReference>
<dbReference type="EMBL" id="JAVDQG010000003">
    <property type="protein sequence ID" value="MDR6225426.1"/>
    <property type="molecule type" value="Genomic_DNA"/>
</dbReference>
<evidence type="ECO:0000313" key="6">
    <source>
        <dbReference type="EMBL" id="MDR6225426.1"/>
    </source>
</evidence>
<keyword evidence="7" id="KW-1185">Reference proteome</keyword>
<evidence type="ECO:0000256" key="1">
    <source>
        <dbReference type="ARBA" id="ARBA00022491"/>
    </source>
</evidence>
<evidence type="ECO:0000259" key="5">
    <source>
        <dbReference type="PROSITE" id="PS50932"/>
    </source>
</evidence>
<keyword evidence="3" id="KW-0238">DNA-binding</keyword>
<dbReference type="Proteomes" id="UP001185012">
    <property type="component" value="Unassembled WGS sequence"/>
</dbReference>
<dbReference type="Gene3D" id="3.40.50.2300">
    <property type="match status" value="2"/>
</dbReference>
<dbReference type="InterPro" id="IPR000843">
    <property type="entry name" value="HTH_LacI"/>
</dbReference>
<dbReference type="CDD" id="cd06267">
    <property type="entry name" value="PBP1_LacI_sugar_binding-like"/>
    <property type="match status" value="1"/>
</dbReference>
<evidence type="ECO:0000256" key="4">
    <source>
        <dbReference type="ARBA" id="ARBA00023163"/>
    </source>
</evidence>
<dbReference type="PRINTS" id="PR00036">
    <property type="entry name" value="HTHLACI"/>
</dbReference>